<dbReference type="EMBL" id="JABDTM020022364">
    <property type="protein sequence ID" value="KAH0815930.1"/>
    <property type="molecule type" value="Genomic_DNA"/>
</dbReference>
<reference evidence="1" key="1">
    <citation type="journal article" date="2020" name="J Insects Food Feed">
        <title>The yellow mealworm (Tenebrio molitor) genome: a resource for the emerging insects as food and feed industry.</title>
        <authorList>
            <person name="Eriksson T."/>
            <person name="Andere A."/>
            <person name="Kelstrup H."/>
            <person name="Emery V."/>
            <person name="Picard C."/>
        </authorList>
    </citation>
    <scope>NUCLEOTIDE SEQUENCE</scope>
    <source>
        <strain evidence="1">Stoneville</strain>
        <tissue evidence="1">Whole head</tissue>
    </source>
</reference>
<evidence type="ECO:0000313" key="2">
    <source>
        <dbReference type="Proteomes" id="UP000719412"/>
    </source>
</evidence>
<proteinExistence type="predicted"/>
<name>A0A8J6LCW6_TENMO</name>
<reference evidence="1" key="2">
    <citation type="submission" date="2021-08" db="EMBL/GenBank/DDBJ databases">
        <authorList>
            <person name="Eriksson T."/>
        </authorList>
    </citation>
    <scope>NUCLEOTIDE SEQUENCE</scope>
    <source>
        <strain evidence="1">Stoneville</strain>
        <tissue evidence="1">Whole head</tissue>
    </source>
</reference>
<sequence>MLVAFSQLLWEHQMAVSSANILVLVLWMSEKGKSLQYTMYSSGESTEPWGTPAFRWTEFLHESVVPDLVECSFDVEEDTYGALAKVGVSCDIGLKFCKGVVGGALSTKAELFGGKKIVRF</sequence>
<dbReference type="Proteomes" id="UP000719412">
    <property type="component" value="Unassembled WGS sequence"/>
</dbReference>
<gene>
    <name evidence="1" type="ORF">GEV33_006861</name>
</gene>
<evidence type="ECO:0000313" key="1">
    <source>
        <dbReference type="EMBL" id="KAH0815930.1"/>
    </source>
</evidence>
<comment type="caution">
    <text evidence="1">The sequence shown here is derived from an EMBL/GenBank/DDBJ whole genome shotgun (WGS) entry which is preliminary data.</text>
</comment>
<protein>
    <submittedName>
        <fullName evidence="1">Uncharacterized protein</fullName>
    </submittedName>
</protein>
<accession>A0A8J6LCW6</accession>
<organism evidence="1 2">
    <name type="scientific">Tenebrio molitor</name>
    <name type="common">Yellow mealworm beetle</name>
    <dbReference type="NCBI Taxonomy" id="7067"/>
    <lineage>
        <taxon>Eukaryota</taxon>
        <taxon>Metazoa</taxon>
        <taxon>Ecdysozoa</taxon>
        <taxon>Arthropoda</taxon>
        <taxon>Hexapoda</taxon>
        <taxon>Insecta</taxon>
        <taxon>Pterygota</taxon>
        <taxon>Neoptera</taxon>
        <taxon>Endopterygota</taxon>
        <taxon>Coleoptera</taxon>
        <taxon>Polyphaga</taxon>
        <taxon>Cucujiformia</taxon>
        <taxon>Tenebrionidae</taxon>
        <taxon>Tenebrio</taxon>
    </lineage>
</organism>
<dbReference type="AlphaFoldDB" id="A0A8J6LCW6"/>
<keyword evidence="2" id="KW-1185">Reference proteome</keyword>